<sequence length="206" mass="22243">MKFPKVALSLGVLALGASFIHGSPTQAAATNGDSTAQFQLTRGDLATLRLESVPQFEFERVALSTITDPTTIHTPHTVVESVVADNRGHLVVADERTAEARDTSGWQVNAQLNVVALTDGDHELDNVEMLMNFAGNGGSAIINEQASPVWQNKPSGTDVNQEFTRDVDQGRLIIPQQSDNTLAGQYSAHVTWTLTDSIEMQEVDQS</sequence>
<reference evidence="2 3" key="1">
    <citation type="submission" date="2024-08" db="EMBL/GenBank/DDBJ databases">
        <authorList>
            <person name="Arias E."/>
        </authorList>
    </citation>
    <scope>NUCLEOTIDE SEQUENCE [LARGE SCALE GENOMIC DNA]</scope>
    <source>
        <strain evidence="2 3">FAM 25317</strain>
    </source>
</reference>
<feature type="chain" id="PRO_5046638456" description="WxL domain-containing protein" evidence="1">
    <location>
        <begin position="28"/>
        <end position="206"/>
    </location>
</feature>
<keyword evidence="3" id="KW-1185">Reference proteome</keyword>
<feature type="signal peptide" evidence="1">
    <location>
        <begin position="1"/>
        <end position="27"/>
    </location>
</feature>
<evidence type="ECO:0000313" key="2">
    <source>
        <dbReference type="EMBL" id="MFL2028583.1"/>
    </source>
</evidence>
<accession>A0ABW8UA70</accession>
<evidence type="ECO:0000313" key="3">
    <source>
        <dbReference type="Proteomes" id="UP001625389"/>
    </source>
</evidence>
<name>A0ABW8UA70_9LACO</name>
<comment type="caution">
    <text evidence="2">The sequence shown here is derived from an EMBL/GenBank/DDBJ whole genome shotgun (WGS) entry which is preliminary data.</text>
</comment>
<dbReference type="Proteomes" id="UP001625389">
    <property type="component" value="Unassembled WGS sequence"/>
</dbReference>
<dbReference type="RefSeq" id="WP_407136975.1">
    <property type="nucleotide sequence ID" value="NZ_JBGQPK010000006.1"/>
</dbReference>
<organism evidence="2 3">
    <name type="scientific">Loigolactobacillus zhaoyuanensis</name>
    <dbReference type="NCBI Taxonomy" id="2486017"/>
    <lineage>
        <taxon>Bacteria</taxon>
        <taxon>Bacillati</taxon>
        <taxon>Bacillota</taxon>
        <taxon>Bacilli</taxon>
        <taxon>Lactobacillales</taxon>
        <taxon>Lactobacillaceae</taxon>
        <taxon>Loigolactobacillus</taxon>
    </lineage>
</organism>
<protein>
    <recommendedName>
        <fullName evidence="4">WxL domain-containing protein</fullName>
    </recommendedName>
</protein>
<proteinExistence type="predicted"/>
<dbReference type="EMBL" id="JBGQPK010000006">
    <property type="protein sequence ID" value="MFL2028583.1"/>
    <property type="molecule type" value="Genomic_DNA"/>
</dbReference>
<evidence type="ECO:0008006" key="4">
    <source>
        <dbReference type="Google" id="ProtNLM"/>
    </source>
</evidence>
<keyword evidence="1" id="KW-0732">Signal</keyword>
<gene>
    <name evidence="2" type="ORF">ACEN34_03025</name>
</gene>
<evidence type="ECO:0000256" key="1">
    <source>
        <dbReference type="SAM" id="SignalP"/>
    </source>
</evidence>